<keyword evidence="12 18" id="KW-0445">Lipid transport</keyword>
<gene>
    <name evidence="19" type="ORF">COEREDRAFT_30715</name>
</gene>
<dbReference type="PANTHER" id="PTHR13038">
    <property type="entry name" value="APG9 AUTOPHAGY 9"/>
    <property type="match status" value="1"/>
</dbReference>
<evidence type="ECO:0000256" key="7">
    <source>
        <dbReference type="ARBA" id="ARBA00022448"/>
    </source>
</evidence>
<dbReference type="STRING" id="763665.A0A2G5BHG9"/>
<comment type="similarity">
    <text evidence="5 18">Belongs to the ATG9 family.</text>
</comment>
<feature type="transmembrane region" description="Helical" evidence="18">
    <location>
        <begin position="439"/>
        <end position="460"/>
    </location>
</feature>
<dbReference type="Pfam" id="PF04109">
    <property type="entry name" value="ATG9"/>
    <property type="match status" value="1"/>
</dbReference>
<keyword evidence="11" id="KW-0333">Golgi apparatus</keyword>
<dbReference type="AlphaFoldDB" id="A0A2G5BHG9"/>
<dbReference type="EMBL" id="KZ303490">
    <property type="protein sequence ID" value="PIA18431.1"/>
    <property type="molecule type" value="Genomic_DNA"/>
</dbReference>
<comment type="catalytic activity">
    <reaction evidence="14">
        <text>a 1,2-diacyl-sn-glycero-3-phospho-L-serine(in) = a 1,2-diacyl-sn-glycero-3-phospho-L-serine(out)</text>
        <dbReference type="Rhea" id="RHEA:38663"/>
        <dbReference type="ChEBI" id="CHEBI:57262"/>
    </reaction>
</comment>
<keyword evidence="7 18" id="KW-0813">Transport</keyword>
<proteinExistence type="inferred from homology"/>
<evidence type="ECO:0000256" key="1">
    <source>
        <dbReference type="ARBA" id="ARBA00004439"/>
    </source>
</evidence>
<evidence type="ECO:0000256" key="17">
    <source>
        <dbReference type="ARBA" id="ARBA00024631"/>
    </source>
</evidence>
<protein>
    <recommendedName>
        <fullName evidence="6 18">Autophagy-related protein 9</fullName>
    </recommendedName>
</protein>
<feature type="transmembrane region" description="Helical" evidence="18">
    <location>
        <begin position="372"/>
        <end position="390"/>
    </location>
</feature>
<feature type="non-terminal residue" evidence="19">
    <location>
        <position position="1"/>
    </location>
</feature>
<comment type="catalytic activity">
    <reaction evidence="17">
        <text>a 1,2-diacyl-sn-glycero-3-phosphocholine(in) = a 1,2-diacyl-sn-glycero-3-phosphocholine(out)</text>
        <dbReference type="Rhea" id="RHEA:38571"/>
        <dbReference type="ChEBI" id="CHEBI:57643"/>
    </reaction>
</comment>
<evidence type="ECO:0000256" key="6">
    <source>
        <dbReference type="ARBA" id="ARBA00018074"/>
    </source>
</evidence>
<name>A0A2G5BHG9_COERN</name>
<comment type="subcellular location">
    <subcellularLocation>
        <location evidence="1">Cytoplasmic vesicle membrane</location>
        <topology evidence="1">Multi-pass membrane protein</topology>
    </subcellularLocation>
    <subcellularLocation>
        <location evidence="2">Endoplasmic reticulum membrane</location>
        <topology evidence="2">Multi-pass membrane protein</topology>
    </subcellularLocation>
    <subcellularLocation>
        <location evidence="4">Golgi apparatus membrane</location>
        <topology evidence="4">Multi-pass membrane protein</topology>
    </subcellularLocation>
    <subcellularLocation>
        <location evidence="3 18">Preautophagosomal structure membrane</location>
        <topology evidence="3 18">Multi-pass membrane protein</topology>
    </subcellularLocation>
</comment>
<evidence type="ECO:0000256" key="16">
    <source>
        <dbReference type="ARBA" id="ARBA00024621"/>
    </source>
</evidence>
<evidence type="ECO:0000313" key="19">
    <source>
        <dbReference type="EMBL" id="PIA18431.1"/>
    </source>
</evidence>
<feature type="transmembrane region" description="Helical" evidence="18">
    <location>
        <begin position="251"/>
        <end position="273"/>
    </location>
</feature>
<comment type="caution">
    <text evidence="18">Lacks conserved residue(s) required for the propagation of feature annotation.</text>
</comment>
<comment type="catalytic activity">
    <reaction evidence="15">
        <text>a 1,2-diacyl-sn-glycero-3-phosphoethanolamine(in) = a 1,2-diacyl-sn-glycero-3-phosphoethanolamine(out)</text>
        <dbReference type="Rhea" id="RHEA:38895"/>
        <dbReference type="ChEBI" id="CHEBI:64612"/>
    </reaction>
</comment>
<keyword evidence="10 18" id="KW-0072">Autophagy</keyword>
<dbReference type="OrthoDB" id="2020634at2759"/>
<sequence length="549" mass="62676">LSYRERALRAWRDARHQDEFFCRVYAYHAGKGVTALVVSRAAQLATLAFVAGLSTFVFGCIDHAKVRHQKSLAAVVVPQCARQLPWGVQVGLAAFVAFWMAQALRTALDMPQLLEMRAFFEQVLGVAAADIGTVPWHEVVERMVRLRDAEMRAYGGVARSRVLAHRLTAAGVVNRIMRRENYMLALFNKELLDIRVPGLLGPHVLTKALEWNLSFCVMNYLFDERGQLRRRFLRESNRAVLSEGLRRRFRFMAAINLMFAPFIVAFLALYGFFRHFEQLYREPGTLASRAFTPYARCKLRNFNEVPHAFHRRLAAAHPKATLYLAQFRNYALIAVARLVAFVAGAFAALLLLFTVFDNELSLEFEVTRHRTVLFYIGLFSAVLAAARSAVPADDQEYLHPAWIIRDALEDLQYMDPAWRGNLHSTRVRSEFSALFSYKLLIFAHELLGVITTPFIMLFSLPDCAERLVDFFRDFTVHEPGLGYVCSFAAFDFERHGNVHFSAPTRADPRDARMASNNGKMEQSFLAFKADYPDWHPRDQAASIFLQRAE</sequence>
<dbReference type="GO" id="GO:0034497">
    <property type="term" value="P:protein localization to phagophore assembly site"/>
    <property type="evidence" value="ECO:0007669"/>
    <property type="project" value="TreeGrafter"/>
</dbReference>
<dbReference type="GO" id="GO:0034727">
    <property type="term" value="P:piecemeal microautophagy of the nucleus"/>
    <property type="evidence" value="ECO:0007669"/>
    <property type="project" value="TreeGrafter"/>
</dbReference>
<dbReference type="GO" id="GO:0005776">
    <property type="term" value="C:autophagosome"/>
    <property type="evidence" value="ECO:0007669"/>
    <property type="project" value="TreeGrafter"/>
</dbReference>
<comment type="function">
    <text evidence="18">Phospholipid scramblase involved in autophagy. Cycles between the preautophagosomal structure/phagophore assembly site (PAS) and the cytoplasmic vesicle pool and supplies membrane for the growing autophagosome. Lipid scramblase activity plays a key role in preautophagosomal structure/phagophore assembly by distributing the phospholipids that arrive through ATG2 from the cytoplasmic to the luminal leaflet of the bilayer, thereby driving autophagosomal membrane expansion.</text>
</comment>
<feature type="non-terminal residue" evidence="19">
    <location>
        <position position="549"/>
    </location>
</feature>
<evidence type="ECO:0000256" key="15">
    <source>
        <dbReference type="ARBA" id="ARBA00024615"/>
    </source>
</evidence>
<evidence type="ECO:0000256" key="13">
    <source>
        <dbReference type="ARBA" id="ARBA00023136"/>
    </source>
</evidence>
<dbReference type="GO" id="GO:0030659">
    <property type="term" value="C:cytoplasmic vesicle membrane"/>
    <property type="evidence" value="ECO:0007669"/>
    <property type="project" value="UniProtKB-SubCell"/>
</dbReference>
<evidence type="ECO:0000256" key="10">
    <source>
        <dbReference type="ARBA" id="ARBA00023006"/>
    </source>
</evidence>
<organism evidence="19 20">
    <name type="scientific">Coemansia reversa (strain ATCC 12441 / NRRL 1564)</name>
    <dbReference type="NCBI Taxonomy" id="763665"/>
    <lineage>
        <taxon>Eukaryota</taxon>
        <taxon>Fungi</taxon>
        <taxon>Fungi incertae sedis</taxon>
        <taxon>Zoopagomycota</taxon>
        <taxon>Kickxellomycotina</taxon>
        <taxon>Kickxellomycetes</taxon>
        <taxon>Kickxellales</taxon>
        <taxon>Kickxellaceae</taxon>
        <taxon>Coemansia</taxon>
    </lineage>
</organism>
<keyword evidence="9 18" id="KW-1133">Transmembrane helix</keyword>
<evidence type="ECO:0000256" key="11">
    <source>
        <dbReference type="ARBA" id="ARBA00023034"/>
    </source>
</evidence>
<evidence type="ECO:0000256" key="5">
    <source>
        <dbReference type="ARBA" id="ARBA00006185"/>
    </source>
</evidence>
<dbReference type="InterPro" id="IPR007241">
    <property type="entry name" value="Autophagy-rel_prot_9"/>
</dbReference>
<evidence type="ECO:0000256" key="4">
    <source>
        <dbReference type="ARBA" id="ARBA00004653"/>
    </source>
</evidence>
<keyword evidence="8 18" id="KW-0812">Transmembrane</keyword>
<reference evidence="19 20" key="1">
    <citation type="journal article" date="2015" name="Genome Biol. Evol.">
        <title>Phylogenomic analyses indicate that early fungi evolved digesting cell walls of algal ancestors of land plants.</title>
        <authorList>
            <person name="Chang Y."/>
            <person name="Wang S."/>
            <person name="Sekimoto S."/>
            <person name="Aerts A.L."/>
            <person name="Choi C."/>
            <person name="Clum A."/>
            <person name="LaButti K.M."/>
            <person name="Lindquist E.A."/>
            <person name="Yee Ngan C."/>
            <person name="Ohm R.A."/>
            <person name="Salamov A.A."/>
            <person name="Grigoriev I.V."/>
            <person name="Spatafora J.W."/>
            <person name="Berbee M.L."/>
        </authorList>
    </citation>
    <scope>NUCLEOTIDE SEQUENCE [LARGE SCALE GENOMIC DNA]</scope>
    <source>
        <strain evidence="19 20">NRRL 1564</strain>
    </source>
</reference>
<evidence type="ECO:0000256" key="2">
    <source>
        <dbReference type="ARBA" id="ARBA00004477"/>
    </source>
</evidence>
<evidence type="ECO:0000256" key="9">
    <source>
        <dbReference type="ARBA" id="ARBA00022989"/>
    </source>
</evidence>
<evidence type="ECO:0000256" key="8">
    <source>
        <dbReference type="ARBA" id="ARBA00022692"/>
    </source>
</evidence>
<keyword evidence="13 18" id="KW-0472">Membrane</keyword>
<evidence type="ECO:0000256" key="14">
    <source>
        <dbReference type="ARBA" id="ARBA00024479"/>
    </source>
</evidence>
<keyword evidence="20" id="KW-1185">Reference proteome</keyword>
<dbReference type="GO" id="GO:0006869">
    <property type="term" value="P:lipid transport"/>
    <property type="evidence" value="ECO:0007669"/>
    <property type="project" value="UniProtKB-KW"/>
</dbReference>
<dbReference type="GO" id="GO:0000139">
    <property type="term" value="C:Golgi membrane"/>
    <property type="evidence" value="ECO:0007669"/>
    <property type="project" value="UniProtKB-SubCell"/>
</dbReference>
<comment type="catalytic activity">
    <reaction evidence="16">
        <text>a 1,2-diacyl-sn-glycero-3-phospho-(1D-myo-inositol-3-phosphate)(in) = a 1,2-diacyl-sn-glycero-3-phospho-(1D-myo-inositol-3-phosphate)(out)</text>
        <dbReference type="Rhea" id="RHEA:67920"/>
        <dbReference type="ChEBI" id="CHEBI:58088"/>
    </reaction>
</comment>
<feature type="transmembrane region" description="Helical" evidence="18">
    <location>
        <begin position="330"/>
        <end position="352"/>
    </location>
</feature>
<dbReference type="PANTHER" id="PTHR13038:SF10">
    <property type="entry name" value="AUTOPHAGY-RELATED PROTEIN 9"/>
    <property type="match status" value="1"/>
</dbReference>
<dbReference type="GO" id="GO:0061709">
    <property type="term" value="P:reticulophagy"/>
    <property type="evidence" value="ECO:0007669"/>
    <property type="project" value="TreeGrafter"/>
</dbReference>
<evidence type="ECO:0000256" key="18">
    <source>
        <dbReference type="RuleBase" id="RU364027"/>
    </source>
</evidence>
<evidence type="ECO:0000256" key="3">
    <source>
        <dbReference type="ARBA" id="ARBA00004511"/>
    </source>
</evidence>
<evidence type="ECO:0000313" key="20">
    <source>
        <dbReference type="Proteomes" id="UP000242474"/>
    </source>
</evidence>
<accession>A0A2G5BHG9</accession>
<dbReference type="GO" id="GO:0000422">
    <property type="term" value="P:autophagy of mitochondrion"/>
    <property type="evidence" value="ECO:0007669"/>
    <property type="project" value="TreeGrafter"/>
</dbReference>
<dbReference type="GO" id="GO:0034045">
    <property type="term" value="C:phagophore assembly site membrane"/>
    <property type="evidence" value="ECO:0007669"/>
    <property type="project" value="UniProtKB-SubCell"/>
</dbReference>
<dbReference type="GO" id="GO:0005789">
    <property type="term" value="C:endoplasmic reticulum membrane"/>
    <property type="evidence" value="ECO:0007669"/>
    <property type="project" value="UniProtKB-SubCell"/>
</dbReference>
<evidence type="ECO:0000256" key="12">
    <source>
        <dbReference type="ARBA" id="ARBA00023055"/>
    </source>
</evidence>
<dbReference type="Proteomes" id="UP000242474">
    <property type="component" value="Unassembled WGS sequence"/>
</dbReference>